<dbReference type="Proteomes" id="UP000462014">
    <property type="component" value="Unassembled WGS sequence"/>
</dbReference>
<evidence type="ECO:0000313" key="2">
    <source>
        <dbReference type="Proteomes" id="UP000462014"/>
    </source>
</evidence>
<evidence type="ECO:0000313" key="1">
    <source>
        <dbReference type="EMBL" id="MVN23495.1"/>
    </source>
</evidence>
<accession>A0A7K1T1R1</accession>
<reference evidence="1 2" key="1">
    <citation type="submission" date="2019-12" db="EMBL/GenBank/DDBJ databases">
        <title>Mucilaginibacter sp. HMF7410 genome sequencing and assembly.</title>
        <authorList>
            <person name="Kang H."/>
            <person name="Cha I."/>
            <person name="Kim H."/>
            <person name="Joh K."/>
        </authorList>
    </citation>
    <scope>NUCLEOTIDE SEQUENCE [LARGE SCALE GENOMIC DNA]</scope>
    <source>
        <strain evidence="1 2">HMF7410</strain>
    </source>
</reference>
<name>A0A7K1T1R1_9SPHI</name>
<proteinExistence type="predicted"/>
<keyword evidence="2" id="KW-1185">Reference proteome</keyword>
<evidence type="ECO:0008006" key="3">
    <source>
        <dbReference type="Google" id="ProtNLM"/>
    </source>
</evidence>
<dbReference type="RefSeq" id="WP_198170317.1">
    <property type="nucleotide sequence ID" value="NZ_WPIK01000030.1"/>
</dbReference>
<sequence>MKKRSSIALDFEIDRLTNSIQNTISGDSFQTDVSLVAKSDFKLITKKNGWSFNWKNEFNDSAKEVYKLTVVHNFNVIQGLLSLSIETDHVFMNLVESAAFNIGKNKLYEGVAGNLVAYACKVSFQKGFEGFVAFDAKTKLIRHYEKTLGAYRFGGQRMIIPTHAAKFLIDKYFKS</sequence>
<dbReference type="EMBL" id="WPIK01000030">
    <property type="protein sequence ID" value="MVN23495.1"/>
    <property type="molecule type" value="Genomic_DNA"/>
</dbReference>
<organism evidence="1 2">
    <name type="scientific">Mucilaginibacter arboris</name>
    <dbReference type="NCBI Taxonomy" id="2682090"/>
    <lineage>
        <taxon>Bacteria</taxon>
        <taxon>Pseudomonadati</taxon>
        <taxon>Bacteroidota</taxon>
        <taxon>Sphingobacteriia</taxon>
        <taxon>Sphingobacteriales</taxon>
        <taxon>Sphingobacteriaceae</taxon>
        <taxon>Mucilaginibacter</taxon>
    </lineage>
</organism>
<protein>
    <recommendedName>
        <fullName evidence="3">GNAT family N-acetyltransferase</fullName>
    </recommendedName>
</protein>
<comment type="caution">
    <text evidence="1">The sequence shown here is derived from an EMBL/GenBank/DDBJ whole genome shotgun (WGS) entry which is preliminary data.</text>
</comment>
<dbReference type="AlphaFoldDB" id="A0A7K1T1R1"/>
<gene>
    <name evidence="1" type="ORF">GO621_18380</name>
</gene>